<keyword evidence="1" id="KW-0812">Transmembrane</keyword>
<protein>
    <submittedName>
        <fullName evidence="2">Uncharacterized protein</fullName>
    </submittedName>
</protein>
<keyword evidence="1" id="KW-0472">Membrane</keyword>
<dbReference type="STRING" id="1123308.GCA_000380085_00660"/>
<keyword evidence="3" id="KW-1185">Reference proteome</keyword>
<dbReference type="AlphaFoldDB" id="A0A239STX6"/>
<feature type="transmembrane region" description="Helical" evidence="1">
    <location>
        <begin position="6"/>
        <end position="25"/>
    </location>
</feature>
<organism evidence="2 3">
    <name type="scientific">Streptococcus merionis</name>
    <dbReference type="NCBI Taxonomy" id="400065"/>
    <lineage>
        <taxon>Bacteria</taxon>
        <taxon>Bacillati</taxon>
        <taxon>Bacillota</taxon>
        <taxon>Bacilli</taxon>
        <taxon>Lactobacillales</taxon>
        <taxon>Streptococcaceae</taxon>
        <taxon>Streptococcus</taxon>
    </lineage>
</organism>
<gene>
    <name evidence="2" type="ORF">SAMEA4412692_01295</name>
</gene>
<name>A0A239STX6_9STRE</name>
<dbReference type="EMBL" id="LT906439">
    <property type="protein sequence ID" value="SNU88965.1"/>
    <property type="molecule type" value="Genomic_DNA"/>
</dbReference>
<reference evidence="2 3" key="1">
    <citation type="submission" date="2017-06" db="EMBL/GenBank/DDBJ databases">
        <authorList>
            <consortium name="Pathogen Informatics"/>
        </authorList>
    </citation>
    <scope>NUCLEOTIDE SEQUENCE [LARGE SCALE GENOMIC DNA]</scope>
    <source>
        <strain evidence="2 3">NCTC13788</strain>
    </source>
</reference>
<keyword evidence="1" id="KW-1133">Transmembrane helix</keyword>
<accession>A0A239STX6</accession>
<evidence type="ECO:0000313" key="2">
    <source>
        <dbReference type="EMBL" id="SNU88965.1"/>
    </source>
</evidence>
<evidence type="ECO:0000313" key="3">
    <source>
        <dbReference type="Proteomes" id="UP000215185"/>
    </source>
</evidence>
<sequence length="105" mass="11852">MDAMFGLLVVAVVAFFGYMIFKNLFSTRPVGGVWDYVISFKDRQSIPDFEDSRIKEAFKKTGGVDNTVVVESQVSDKRIKELMTEVYGLAPADFSVSSARKFFNF</sequence>
<proteinExistence type="predicted"/>
<evidence type="ECO:0000256" key="1">
    <source>
        <dbReference type="SAM" id="Phobius"/>
    </source>
</evidence>
<dbReference type="KEGG" id="smen:SAMEA4412692_1295"/>
<dbReference type="Proteomes" id="UP000215185">
    <property type="component" value="Chromosome 1"/>
</dbReference>